<feature type="non-terminal residue" evidence="1">
    <location>
        <position position="1"/>
    </location>
</feature>
<dbReference type="AlphaFoldDB" id="A0A0F9ER31"/>
<gene>
    <name evidence="1" type="ORF">LCGC14_2336740</name>
</gene>
<comment type="caution">
    <text evidence="1">The sequence shown here is derived from an EMBL/GenBank/DDBJ whole genome shotgun (WGS) entry which is preliminary data.</text>
</comment>
<evidence type="ECO:0000313" key="1">
    <source>
        <dbReference type="EMBL" id="KKL47320.1"/>
    </source>
</evidence>
<protein>
    <submittedName>
        <fullName evidence="1">Uncharacterized protein</fullName>
    </submittedName>
</protein>
<accession>A0A0F9ER31</accession>
<dbReference type="EMBL" id="LAZR01033710">
    <property type="protein sequence ID" value="KKL47320.1"/>
    <property type="molecule type" value="Genomic_DNA"/>
</dbReference>
<organism evidence="1">
    <name type="scientific">marine sediment metagenome</name>
    <dbReference type="NCBI Taxonomy" id="412755"/>
    <lineage>
        <taxon>unclassified sequences</taxon>
        <taxon>metagenomes</taxon>
        <taxon>ecological metagenomes</taxon>
    </lineage>
</organism>
<name>A0A0F9ER31_9ZZZZ</name>
<sequence length="58" mass="6741">DYARHLWSTGSVHWMGKTKPNAMEYLLKETEAFREFYPDVSFKIIEAGFAGFSTRPQP</sequence>
<reference evidence="1" key="1">
    <citation type="journal article" date="2015" name="Nature">
        <title>Complex archaea that bridge the gap between prokaryotes and eukaryotes.</title>
        <authorList>
            <person name="Spang A."/>
            <person name="Saw J.H."/>
            <person name="Jorgensen S.L."/>
            <person name="Zaremba-Niedzwiedzka K."/>
            <person name="Martijn J."/>
            <person name="Lind A.E."/>
            <person name="van Eijk R."/>
            <person name="Schleper C."/>
            <person name="Guy L."/>
            <person name="Ettema T.J."/>
        </authorList>
    </citation>
    <scope>NUCLEOTIDE SEQUENCE</scope>
</reference>
<proteinExistence type="predicted"/>